<keyword evidence="1" id="KW-0378">Hydrolase</keyword>
<evidence type="ECO:0000256" key="2">
    <source>
        <dbReference type="ARBA" id="ARBA00023295"/>
    </source>
</evidence>
<dbReference type="InterPro" id="IPR045857">
    <property type="entry name" value="O16G_dom_2"/>
</dbReference>
<dbReference type="Pfam" id="PF02903">
    <property type="entry name" value="Alpha-amylase_N"/>
    <property type="match status" value="1"/>
</dbReference>
<dbReference type="InterPro" id="IPR006047">
    <property type="entry name" value="GH13_cat_dom"/>
</dbReference>
<dbReference type="GO" id="GO:0005975">
    <property type="term" value="P:carbohydrate metabolic process"/>
    <property type="evidence" value="ECO:0007669"/>
    <property type="project" value="InterPro"/>
</dbReference>
<dbReference type="RefSeq" id="WP_208930036.1">
    <property type="nucleotide sequence ID" value="NZ_CP013655.1"/>
</dbReference>
<keyword evidence="2 4" id="KW-0326">Glycosidase</keyword>
<accession>A0A0U2XDD5</accession>
<dbReference type="PANTHER" id="PTHR10357">
    <property type="entry name" value="ALPHA-AMYLASE FAMILY MEMBER"/>
    <property type="match status" value="1"/>
</dbReference>
<evidence type="ECO:0000313" key="5">
    <source>
        <dbReference type="Proteomes" id="UP000067523"/>
    </source>
</evidence>
<feature type="domain" description="Glycosyl hydrolase family 13 catalytic" evidence="3">
    <location>
        <begin position="142"/>
        <end position="509"/>
    </location>
</feature>
<dbReference type="SUPFAM" id="SSF51445">
    <property type="entry name" value="(Trans)glycosidases"/>
    <property type="match status" value="1"/>
</dbReference>
<keyword evidence="5" id="KW-1185">Reference proteome</keyword>
<dbReference type="SMART" id="SM00642">
    <property type="entry name" value="Aamy"/>
    <property type="match status" value="1"/>
</dbReference>
<dbReference type="STRING" id="118060.ATZ35_06500"/>
<dbReference type="Proteomes" id="UP000067523">
    <property type="component" value="Chromosome"/>
</dbReference>
<dbReference type="EMBL" id="CP013655">
    <property type="protein sequence ID" value="ALS36817.1"/>
    <property type="molecule type" value="Genomic_DNA"/>
</dbReference>
<dbReference type="Pfam" id="PF00128">
    <property type="entry name" value="Alpha-amylase"/>
    <property type="match status" value="1"/>
</dbReference>
<dbReference type="Gene3D" id="3.20.20.80">
    <property type="entry name" value="Glycosidases"/>
    <property type="match status" value="1"/>
</dbReference>
<dbReference type="InterPro" id="IPR004185">
    <property type="entry name" value="Glyco_hydro_13_lg-like_dom"/>
</dbReference>
<proteinExistence type="predicted"/>
<dbReference type="CDD" id="cd11338">
    <property type="entry name" value="AmyAc_CMD"/>
    <property type="match status" value="1"/>
</dbReference>
<dbReference type="Gene3D" id="2.60.40.10">
    <property type="entry name" value="Immunoglobulins"/>
    <property type="match status" value="1"/>
</dbReference>
<dbReference type="InterPro" id="IPR017853">
    <property type="entry name" value="GH"/>
</dbReference>
<dbReference type="AlphaFoldDB" id="A0A0U2XDD5"/>
<dbReference type="CDD" id="cd02857">
    <property type="entry name" value="E_set_CDase_PDE_N"/>
    <property type="match status" value="1"/>
</dbReference>
<gene>
    <name evidence="4" type="ORF">ATZ35_06500</name>
</gene>
<dbReference type="KEGG" id="erx:ATZ35_06500"/>
<evidence type="ECO:0000259" key="3">
    <source>
        <dbReference type="SMART" id="SM00642"/>
    </source>
</evidence>
<sequence length="621" mass="72176">MNTAAIHHQPESEFAYLYTSDKMHIRLRTGRGDIKNVELLNGDPYQLEHNEWFNVTTPMEKYLSTTTHDYWTVETSAPFRRLSYAFKIEGMDGTILFYGDHGFFPYQETTLKAANNYFKLPYFHEADRFKAPQWVKETIWYQIFPERFANGDPTNDPAGTLAWGSKEHPGRDDFFGGDLQGVLDHLDHLTDLGINGIYFCPIFQAASNHKYDTIDYFEIDSAFGDKELFKKVVAECHKRGIRVMLDAVFNHMGDFSPQWQDVIKHGENSAYANWFHIHQFPVTYTPTANFEFSDDISYDTFAFTPHMPKLNTANKEVQAYLLDIARYWITEFDIDAWRLDVANEVDHRFWRKFHDVCTEAKPDIYILGEIWHSSQAWLQGDEFHAVMNYAFTDAILSYFVYQTIPLSKMVSELNHQLMLYREQTNQIMFNVLDSHDTPRLLTIAQNNKALMKQVLAFTYLQKGVPCLYYGDEYAMDGAGDPDCRKCMVWEGEQQDLEMYEFVKTLIAFRKAHQPILSEGKLRWLETNEKTGLIDFAYEYDGKMLHGIFNTGQAPIYLEKKHILFSTQMHSLDKNIIELAPYGFAVSLDNIERTEQNDTSGNKHSLVAGSRRLSSLSTEFSR</sequence>
<dbReference type="InterPro" id="IPR013783">
    <property type="entry name" value="Ig-like_fold"/>
</dbReference>
<name>A0A0U2XDD5_9ENTE</name>
<dbReference type="PANTHER" id="PTHR10357:SF210">
    <property type="entry name" value="MALTODEXTRIN GLUCOSIDASE"/>
    <property type="match status" value="1"/>
</dbReference>
<dbReference type="Gene3D" id="3.90.400.10">
    <property type="entry name" value="Oligo-1,6-glucosidase, Domain 2"/>
    <property type="match status" value="1"/>
</dbReference>
<reference evidence="5" key="1">
    <citation type="submission" date="2015-12" db="EMBL/GenBank/DDBJ databases">
        <authorList>
            <person name="Lauer A."/>
            <person name="Humrighouse B."/>
            <person name="Loparev V."/>
            <person name="Shewmaker P.L."/>
            <person name="Whitney A.M."/>
            <person name="McLaughlin R.W."/>
        </authorList>
    </citation>
    <scope>NUCLEOTIDE SEQUENCE [LARGE SCALE GENOMIC DNA]</scope>
    <source>
        <strain evidence="5">LMG 26678</strain>
    </source>
</reference>
<evidence type="ECO:0000313" key="4">
    <source>
        <dbReference type="EMBL" id="ALS36817.1"/>
    </source>
</evidence>
<protein>
    <submittedName>
        <fullName evidence="4">Alpha-glycosidase</fullName>
    </submittedName>
</protein>
<dbReference type="GO" id="GO:0004553">
    <property type="term" value="F:hydrolase activity, hydrolyzing O-glycosyl compounds"/>
    <property type="evidence" value="ECO:0007669"/>
    <property type="project" value="InterPro"/>
</dbReference>
<organism evidence="4 5">
    <name type="scientific">Enterococcus rotai</name>
    <dbReference type="NCBI Taxonomy" id="118060"/>
    <lineage>
        <taxon>Bacteria</taxon>
        <taxon>Bacillati</taxon>
        <taxon>Bacillota</taxon>
        <taxon>Bacilli</taxon>
        <taxon>Lactobacillales</taxon>
        <taxon>Enterococcaceae</taxon>
        <taxon>Enterococcus</taxon>
    </lineage>
</organism>
<evidence type="ECO:0000256" key="1">
    <source>
        <dbReference type="ARBA" id="ARBA00022801"/>
    </source>
</evidence>